<protein>
    <recommendedName>
        <fullName evidence="2">PepSY domain-containing protein</fullName>
    </recommendedName>
</protein>
<dbReference type="Proteomes" id="UP000192513">
    <property type="component" value="Unassembled WGS sequence"/>
</dbReference>
<evidence type="ECO:0000313" key="4">
    <source>
        <dbReference type="Proteomes" id="UP000192513"/>
    </source>
</evidence>
<organism evidence="3 4">
    <name type="scientific">Mycobacterium paraseoulense</name>
    <dbReference type="NCBI Taxonomy" id="590652"/>
    <lineage>
        <taxon>Bacteria</taxon>
        <taxon>Bacillati</taxon>
        <taxon>Actinomycetota</taxon>
        <taxon>Actinomycetes</taxon>
        <taxon>Mycobacteriales</taxon>
        <taxon>Mycobacteriaceae</taxon>
        <taxon>Mycobacterium</taxon>
    </lineage>
</organism>
<keyword evidence="4" id="KW-1185">Reference proteome</keyword>
<dbReference type="Pfam" id="PF03413">
    <property type="entry name" value="PepSY"/>
    <property type="match status" value="1"/>
</dbReference>
<evidence type="ECO:0000256" key="1">
    <source>
        <dbReference type="SAM" id="SignalP"/>
    </source>
</evidence>
<sequence length="97" mass="9829">MRARTKIGIGVASATVLAAIGVGVAAADDQEITGPPADQARAAAVQAIPGKAGKVEKETNEGAAYYGVVVTKPDGTQVEVHLDQGFHFVGTEAPDND</sequence>
<gene>
    <name evidence="3" type="ORF">BST39_10600</name>
</gene>
<name>A0A1X0IBU6_9MYCO</name>
<keyword evidence="1" id="KW-0732">Signal</keyword>
<feature type="chain" id="PRO_5012664952" description="PepSY domain-containing protein" evidence="1">
    <location>
        <begin position="28"/>
        <end position="97"/>
    </location>
</feature>
<feature type="domain" description="PepSY" evidence="2">
    <location>
        <begin position="36"/>
        <end position="83"/>
    </location>
</feature>
<dbReference type="RefSeq" id="WP_276055277.1">
    <property type="nucleotide sequence ID" value="NZ_AP022619.1"/>
</dbReference>
<dbReference type="Gene3D" id="3.30.505.20">
    <property type="match status" value="1"/>
</dbReference>
<evidence type="ECO:0000259" key="2">
    <source>
        <dbReference type="Pfam" id="PF03413"/>
    </source>
</evidence>
<dbReference type="AlphaFoldDB" id="A0A1X0IBU6"/>
<feature type="signal peptide" evidence="1">
    <location>
        <begin position="1"/>
        <end position="27"/>
    </location>
</feature>
<reference evidence="3 4" key="1">
    <citation type="submission" date="2017-02" db="EMBL/GenBank/DDBJ databases">
        <title>The new phylogeny of genus Mycobacterium.</title>
        <authorList>
            <person name="Tortoli E."/>
            <person name="Trovato A."/>
            <person name="Cirillo D.M."/>
        </authorList>
    </citation>
    <scope>NUCLEOTIDE SEQUENCE [LARGE SCALE GENOMIC DNA]</scope>
    <source>
        <strain evidence="3 4">DSM 45000</strain>
    </source>
</reference>
<comment type="caution">
    <text evidence="3">The sequence shown here is derived from an EMBL/GenBank/DDBJ whole genome shotgun (WGS) entry which is preliminary data.</text>
</comment>
<proteinExistence type="predicted"/>
<dbReference type="STRING" id="590652.BST39_10600"/>
<evidence type="ECO:0000313" key="3">
    <source>
        <dbReference type="EMBL" id="ORB42267.1"/>
    </source>
</evidence>
<dbReference type="EMBL" id="MVIE01000010">
    <property type="protein sequence ID" value="ORB42267.1"/>
    <property type="molecule type" value="Genomic_DNA"/>
</dbReference>
<dbReference type="InterPro" id="IPR025711">
    <property type="entry name" value="PepSY"/>
</dbReference>
<accession>A0A1X0IBU6</accession>